<dbReference type="VEuPathDB" id="VectorBase:AMEM007117"/>
<organism evidence="2 3">
    <name type="scientific">Anopheles merus</name>
    <name type="common">Mosquito</name>
    <dbReference type="NCBI Taxonomy" id="30066"/>
    <lineage>
        <taxon>Eukaryota</taxon>
        <taxon>Metazoa</taxon>
        <taxon>Ecdysozoa</taxon>
        <taxon>Arthropoda</taxon>
        <taxon>Hexapoda</taxon>
        <taxon>Insecta</taxon>
        <taxon>Pterygota</taxon>
        <taxon>Neoptera</taxon>
        <taxon>Endopterygota</taxon>
        <taxon>Diptera</taxon>
        <taxon>Nematocera</taxon>
        <taxon>Culicoidea</taxon>
        <taxon>Culicidae</taxon>
        <taxon>Anophelinae</taxon>
        <taxon>Anopheles</taxon>
    </lineage>
</organism>
<feature type="compositionally biased region" description="Low complexity" evidence="1">
    <location>
        <begin position="91"/>
        <end position="101"/>
    </location>
</feature>
<dbReference type="EnsemblMetazoa" id="AMEM007117-RA">
    <property type="protein sequence ID" value="AMEM007117-PA"/>
    <property type="gene ID" value="AMEM007117"/>
</dbReference>
<dbReference type="AlphaFoldDB" id="A0A182V151"/>
<keyword evidence="3" id="KW-1185">Reference proteome</keyword>
<accession>A0A182V151</accession>
<feature type="compositionally biased region" description="Polar residues" evidence="1">
    <location>
        <begin position="18"/>
        <end position="37"/>
    </location>
</feature>
<feature type="compositionally biased region" description="Pro residues" evidence="1">
    <location>
        <begin position="45"/>
        <end position="56"/>
    </location>
</feature>
<protein>
    <submittedName>
        <fullName evidence="2">Uncharacterized protein</fullName>
    </submittedName>
</protein>
<evidence type="ECO:0000313" key="3">
    <source>
        <dbReference type="Proteomes" id="UP000075903"/>
    </source>
</evidence>
<feature type="region of interest" description="Disordered" evidence="1">
    <location>
        <begin position="84"/>
        <end position="114"/>
    </location>
</feature>
<name>A0A182V151_ANOME</name>
<evidence type="ECO:0000256" key="1">
    <source>
        <dbReference type="SAM" id="MobiDB-lite"/>
    </source>
</evidence>
<reference evidence="2" key="1">
    <citation type="submission" date="2020-05" db="UniProtKB">
        <authorList>
            <consortium name="EnsemblMetazoa"/>
        </authorList>
    </citation>
    <scope>IDENTIFICATION</scope>
    <source>
        <strain evidence="2">MAF</strain>
    </source>
</reference>
<evidence type="ECO:0000313" key="2">
    <source>
        <dbReference type="EnsemblMetazoa" id="AMEM007117-PA"/>
    </source>
</evidence>
<proteinExistence type="predicted"/>
<dbReference type="Proteomes" id="UP000075903">
    <property type="component" value="Unassembled WGS sequence"/>
</dbReference>
<sequence length="114" mass="12437">MKERNSMNRRYGKRHTLARSTANPMTDSRKSTFPLQVSRSSPSSSSPPPPPPPPAPFRGSRPGRPFALIWPMVVIARAVPSLSPPTPFSAPPFSSFSASPSMESVGEMECREKV</sequence>
<feature type="region of interest" description="Disordered" evidence="1">
    <location>
        <begin position="1"/>
        <end position="62"/>
    </location>
</feature>